<dbReference type="RefSeq" id="XP_022104246.1">
    <property type="nucleotide sequence ID" value="XM_022248554.1"/>
</dbReference>
<organism evidence="12 13">
    <name type="scientific">Acanthaster planci</name>
    <name type="common">Crown-of-thorns starfish</name>
    <dbReference type="NCBI Taxonomy" id="133434"/>
    <lineage>
        <taxon>Eukaryota</taxon>
        <taxon>Metazoa</taxon>
        <taxon>Echinodermata</taxon>
        <taxon>Eleutherozoa</taxon>
        <taxon>Asterozoa</taxon>
        <taxon>Asteroidea</taxon>
        <taxon>Valvatacea</taxon>
        <taxon>Valvatida</taxon>
        <taxon>Acanthasteridae</taxon>
        <taxon>Acanthaster</taxon>
    </lineage>
</organism>
<protein>
    <submittedName>
        <fullName evidence="13">Allatostatin-A receptor-like</fullName>
    </submittedName>
</protein>
<dbReference type="GeneID" id="110986581"/>
<evidence type="ECO:0000313" key="12">
    <source>
        <dbReference type="Proteomes" id="UP000694845"/>
    </source>
</evidence>
<evidence type="ECO:0000313" key="13">
    <source>
        <dbReference type="RefSeq" id="XP_022104246.1"/>
    </source>
</evidence>
<feature type="transmembrane region" description="Helical" evidence="10">
    <location>
        <begin position="43"/>
        <end position="64"/>
    </location>
</feature>
<evidence type="ECO:0000259" key="11">
    <source>
        <dbReference type="PROSITE" id="PS50262"/>
    </source>
</evidence>
<feature type="region of interest" description="Disordered" evidence="9">
    <location>
        <begin position="394"/>
        <end position="416"/>
    </location>
</feature>
<dbReference type="Proteomes" id="UP000694845">
    <property type="component" value="Unplaced"/>
</dbReference>
<dbReference type="OMA" id="CTSAGRH"/>
<dbReference type="PANTHER" id="PTHR24243">
    <property type="entry name" value="G-PROTEIN COUPLED RECEPTOR"/>
    <property type="match status" value="1"/>
</dbReference>
<dbReference type="CDD" id="cd00637">
    <property type="entry name" value="7tm_classA_rhodopsin-like"/>
    <property type="match status" value="1"/>
</dbReference>
<keyword evidence="4 8" id="KW-0297">G-protein coupled receptor</keyword>
<keyword evidence="3 10" id="KW-1133">Transmembrane helix</keyword>
<dbReference type="PROSITE" id="PS00237">
    <property type="entry name" value="G_PROTEIN_RECEP_F1_1"/>
    <property type="match status" value="1"/>
</dbReference>
<accession>A0A8B7ZLN1</accession>
<dbReference type="SUPFAM" id="SSF81321">
    <property type="entry name" value="Family A G protein-coupled receptor-like"/>
    <property type="match status" value="1"/>
</dbReference>
<dbReference type="OrthoDB" id="9990906at2759"/>
<evidence type="ECO:0000256" key="5">
    <source>
        <dbReference type="ARBA" id="ARBA00023136"/>
    </source>
</evidence>
<evidence type="ECO:0000256" key="6">
    <source>
        <dbReference type="ARBA" id="ARBA00023170"/>
    </source>
</evidence>
<keyword evidence="6 8" id="KW-0675">Receptor</keyword>
<evidence type="ECO:0000256" key="7">
    <source>
        <dbReference type="ARBA" id="ARBA00023224"/>
    </source>
</evidence>
<evidence type="ECO:0000256" key="8">
    <source>
        <dbReference type="RuleBase" id="RU000688"/>
    </source>
</evidence>
<feature type="transmembrane region" description="Helical" evidence="10">
    <location>
        <begin position="265"/>
        <end position="289"/>
    </location>
</feature>
<evidence type="ECO:0000256" key="1">
    <source>
        <dbReference type="ARBA" id="ARBA00004141"/>
    </source>
</evidence>
<dbReference type="Pfam" id="PF00001">
    <property type="entry name" value="7tm_1"/>
    <property type="match status" value="1"/>
</dbReference>
<keyword evidence="2 8" id="KW-0812">Transmembrane</keyword>
<comment type="similarity">
    <text evidence="8">Belongs to the G-protein coupled receptor 1 family.</text>
</comment>
<dbReference type="KEGG" id="aplc:110986581"/>
<dbReference type="InterPro" id="IPR000276">
    <property type="entry name" value="GPCR_Rhodpsn"/>
</dbReference>
<dbReference type="GO" id="GO:0005886">
    <property type="term" value="C:plasma membrane"/>
    <property type="evidence" value="ECO:0007669"/>
    <property type="project" value="TreeGrafter"/>
</dbReference>
<feature type="transmembrane region" description="Helical" evidence="10">
    <location>
        <begin position="130"/>
        <end position="149"/>
    </location>
</feature>
<feature type="transmembrane region" description="Helical" evidence="10">
    <location>
        <begin position="161"/>
        <end position="183"/>
    </location>
</feature>
<keyword evidence="12" id="KW-1185">Reference proteome</keyword>
<sequence>MSGVETTPARTWAGEPPGSMILMPAEEDRPAGSLPESQPHWEVPFLATVCIFGVLGNLTVLSVYSKAAFRRSNAALYILNLAAGDLFLLLVVVPLHITEYYPSTWPYLWRYDAQCILHRYGRFAGFNLNVFTMVAIAVDRYLAVCHSLVYRAHCTLARTRLCILAVWTLAGVTAAPSSINFAVKYQVGEYIVNYAGKTPLACQTIFLGSFFLNFKVIYVSMVLFWVPVLATAITYTVVVVYVWRNNRKFSRCTSAGRHLRSHWKAARTLLLVFCVYVLTYVFLATYTVVRQYATVDVSPLVKNVGLLLPYANSCLNPVVYSLVNQNFRRACLQMLCPRRQREGSGTSGPSANARAGVSGRGQQRTVSVTLSGSREEMQARADCLGQGGDEGYARSFDNPTFDGEKLTHQHGFDTVM</sequence>
<reference evidence="13" key="1">
    <citation type="submission" date="2025-08" db="UniProtKB">
        <authorList>
            <consortium name="RefSeq"/>
        </authorList>
    </citation>
    <scope>IDENTIFICATION</scope>
</reference>
<feature type="compositionally biased region" description="Basic and acidic residues" evidence="9">
    <location>
        <begin position="402"/>
        <end position="416"/>
    </location>
</feature>
<keyword evidence="7 8" id="KW-0807">Transducer</keyword>
<feature type="compositionally biased region" description="Polar residues" evidence="9">
    <location>
        <begin position="360"/>
        <end position="372"/>
    </location>
</feature>
<dbReference type="PANTHER" id="PTHR24243:SF208">
    <property type="entry name" value="PYROKININ-1 RECEPTOR"/>
    <property type="match status" value="1"/>
</dbReference>
<feature type="transmembrane region" description="Helical" evidence="10">
    <location>
        <begin position="76"/>
        <end position="97"/>
    </location>
</feature>
<evidence type="ECO:0000256" key="4">
    <source>
        <dbReference type="ARBA" id="ARBA00023040"/>
    </source>
</evidence>
<dbReference type="GO" id="GO:0004930">
    <property type="term" value="F:G protein-coupled receptor activity"/>
    <property type="evidence" value="ECO:0007669"/>
    <property type="project" value="UniProtKB-KW"/>
</dbReference>
<keyword evidence="5 10" id="KW-0472">Membrane</keyword>
<evidence type="ECO:0000256" key="2">
    <source>
        <dbReference type="ARBA" id="ARBA00022692"/>
    </source>
</evidence>
<evidence type="ECO:0000256" key="9">
    <source>
        <dbReference type="SAM" id="MobiDB-lite"/>
    </source>
</evidence>
<evidence type="ECO:0000256" key="10">
    <source>
        <dbReference type="SAM" id="Phobius"/>
    </source>
</evidence>
<dbReference type="InterPro" id="IPR017452">
    <property type="entry name" value="GPCR_Rhodpsn_7TM"/>
</dbReference>
<feature type="domain" description="G-protein coupled receptors family 1 profile" evidence="11">
    <location>
        <begin position="56"/>
        <end position="320"/>
    </location>
</feature>
<comment type="subcellular location">
    <subcellularLocation>
        <location evidence="1">Membrane</location>
        <topology evidence="1">Multi-pass membrane protein</topology>
    </subcellularLocation>
</comment>
<dbReference type="Gene3D" id="1.20.1070.10">
    <property type="entry name" value="Rhodopsin 7-helix transmembrane proteins"/>
    <property type="match status" value="1"/>
</dbReference>
<gene>
    <name evidence="13" type="primary">LOC110986581</name>
</gene>
<evidence type="ECO:0000256" key="3">
    <source>
        <dbReference type="ARBA" id="ARBA00022989"/>
    </source>
</evidence>
<dbReference type="AlphaFoldDB" id="A0A8B7ZLN1"/>
<proteinExistence type="inferred from homology"/>
<dbReference type="PRINTS" id="PR00237">
    <property type="entry name" value="GPCRRHODOPSN"/>
</dbReference>
<name>A0A8B7ZLN1_ACAPL</name>
<feature type="region of interest" description="Disordered" evidence="9">
    <location>
        <begin position="340"/>
        <end position="373"/>
    </location>
</feature>
<feature type="transmembrane region" description="Helical" evidence="10">
    <location>
        <begin position="216"/>
        <end position="244"/>
    </location>
</feature>
<dbReference type="PROSITE" id="PS50262">
    <property type="entry name" value="G_PROTEIN_RECEP_F1_2"/>
    <property type="match status" value="1"/>
</dbReference>